<name>A0AAJ6NNG4_9CYAN</name>
<gene>
    <name evidence="1" type="ORF">QI031_18030</name>
</gene>
<dbReference type="RefSeq" id="WP_281481034.1">
    <property type="nucleotide sequence ID" value="NZ_CP124543.1"/>
</dbReference>
<dbReference type="Proteomes" id="UP001223520">
    <property type="component" value="Chromosome"/>
</dbReference>
<reference evidence="1 2" key="1">
    <citation type="journal article" date="2023" name="Limnol Oceanogr Lett">
        <title>Environmental adaptations by the intertidal Antarctic cyanobacterium Halotia branconii CENA392 as revealed using long-read genome sequencing.</title>
        <authorList>
            <person name="Dextro R.B."/>
            <person name="Delbaje E."/>
            <person name="Freitas P.N.N."/>
            <person name="Geraldes V."/>
            <person name="Pinto E."/>
            <person name="Long P.F."/>
            <person name="Fiore M.F."/>
        </authorList>
    </citation>
    <scope>NUCLEOTIDE SEQUENCE [LARGE SCALE GENOMIC DNA]</scope>
    <source>
        <strain evidence="1 2">CENA392</strain>
    </source>
</reference>
<proteinExistence type="predicted"/>
<keyword evidence="2" id="KW-1185">Reference proteome</keyword>
<protein>
    <submittedName>
        <fullName evidence="1">Uncharacterized protein</fullName>
    </submittedName>
</protein>
<dbReference type="EMBL" id="CP124543">
    <property type="protein sequence ID" value="WGV23705.1"/>
    <property type="molecule type" value="Genomic_DNA"/>
</dbReference>
<accession>A0AAJ6NNG4</accession>
<evidence type="ECO:0000313" key="2">
    <source>
        <dbReference type="Proteomes" id="UP001223520"/>
    </source>
</evidence>
<sequence length="61" mass="6073">MSQKTLDRLTTALGLIAGVSSVLGGAGMIGNNTAGLVTGISTAILGYLIQRPAADKPTTTN</sequence>
<evidence type="ECO:0000313" key="1">
    <source>
        <dbReference type="EMBL" id="WGV23705.1"/>
    </source>
</evidence>
<organism evidence="1 2">
    <name type="scientific">Halotia branconii CENA392</name>
    <dbReference type="NCBI Taxonomy" id="1539056"/>
    <lineage>
        <taxon>Bacteria</taxon>
        <taxon>Bacillati</taxon>
        <taxon>Cyanobacteriota</taxon>
        <taxon>Cyanophyceae</taxon>
        <taxon>Nostocales</taxon>
        <taxon>Nodulariaceae</taxon>
        <taxon>Halotia</taxon>
    </lineage>
</organism>
<dbReference type="KEGG" id="hbq:QI031_18030"/>
<dbReference type="AlphaFoldDB" id="A0AAJ6NNG4"/>